<evidence type="ECO:0000313" key="3">
    <source>
        <dbReference type="Proteomes" id="UP000184212"/>
    </source>
</evidence>
<protein>
    <submittedName>
        <fullName evidence="2">Uncharacterized protein</fullName>
    </submittedName>
</protein>
<keyword evidence="1" id="KW-0812">Transmembrane</keyword>
<accession>A0A1M5K2P0</accession>
<keyword evidence="3" id="KW-1185">Reference proteome</keyword>
<keyword evidence="1" id="KW-0472">Membrane</keyword>
<dbReference type="EMBL" id="FQWQ01000001">
    <property type="protein sequence ID" value="SHG46593.1"/>
    <property type="molecule type" value="Genomic_DNA"/>
</dbReference>
<dbReference type="Proteomes" id="UP000184212">
    <property type="component" value="Unassembled WGS sequence"/>
</dbReference>
<dbReference type="OrthoDB" id="880914at2"/>
<dbReference type="AlphaFoldDB" id="A0A1M5K2P0"/>
<dbReference type="RefSeq" id="WP_143164731.1">
    <property type="nucleotide sequence ID" value="NZ_FQWQ01000001.1"/>
</dbReference>
<feature type="transmembrane region" description="Helical" evidence="1">
    <location>
        <begin position="6"/>
        <end position="26"/>
    </location>
</feature>
<sequence length="165" mass="19319">MIPVPLTFRGITAISVVLVVTMIFYIKYNSREKKDYAKTTGEIVYLNKHLGELPFRDIGKYRYLMLQGYPFPFEIFVGKDPGDFSPKYDQIDNLRPGDVVSVFYYETEYTQEEKINRYIQFIDKGETSFFEQGDSQWTMAWVAVGLMCFVIAGAFALWKFKKIEF</sequence>
<name>A0A1M5K2P0_9BACT</name>
<gene>
    <name evidence="2" type="ORF">SAMN04488109_0398</name>
</gene>
<reference evidence="2 3" key="1">
    <citation type="submission" date="2016-11" db="EMBL/GenBank/DDBJ databases">
        <authorList>
            <person name="Jaros S."/>
            <person name="Januszkiewicz K."/>
            <person name="Wedrychowicz H."/>
        </authorList>
    </citation>
    <scope>NUCLEOTIDE SEQUENCE [LARGE SCALE GENOMIC DNA]</scope>
    <source>
        <strain evidence="2 3">DSM 24574</strain>
    </source>
</reference>
<organism evidence="2 3">
    <name type="scientific">Chryseolinea serpens</name>
    <dbReference type="NCBI Taxonomy" id="947013"/>
    <lineage>
        <taxon>Bacteria</taxon>
        <taxon>Pseudomonadati</taxon>
        <taxon>Bacteroidota</taxon>
        <taxon>Cytophagia</taxon>
        <taxon>Cytophagales</taxon>
        <taxon>Fulvivirgaceae</taxon>
        <taxon>Chryseolinea</taxon>
    </lineage>
</organism>
<proteinExistence type="predicted"/>
<keyword evidence="1" id="KW-1133">Transmembrane helix</keyword>
<evidence type="ECO:0000313" key="2">
    <source>
        <dbReference type="EMBL" id="SHG46593.1"/>
    </source>
</evidence>
<feature type="transmembrane region" description="Helical" evidence="1">
    <location>
        <begin position="138"/>
        <end position="158"/>
    </location>
</feature>
<evidence type="ECO:0000256" key="1">
    <source>
        <dbReference type="SAM" id="Phobius"/>
    </source>
</evidence>